<dbReference type="PROSITE" id="PS00478">
    <property type="entry name" value="LIM_DOMAIN_1"/>
    <property type="match status" value="2"/>
</dbReference>
<dbReference type="Gene3D" id="2.10.110.10">
    <property type="entry name" value="Cysteine Rich Protein"/>
    <property type="match status" value="2"/>
</dbReference>
<sequence length="183" mass="19927">MDQDQDQDQEGCSGICFGSCSSCREAVTAAEGACQAMGQVFHIRCFTCSVCNKRLSGKPFFTVSNQIYCEEDFLFSGVHPSVELCSTCGRSLTDLVLQACGRSYHPSCFRCVVCGRELQGQAFAADSGSRVYCIGDYHRVRAPRCAACRSSIVPTEGSTESIRVASSNQYFHVECYAGEVNLI</sequence>
<dbReference type="InterPro" id="IPR001781">
    <property type="entry name" value="Znf_LIM"/>
</dbReference>
<dbReference type="InterPro" id="IPR047172">
    <property type="entry name" value="Ajuba-like"/>
</dbReference>
<dbReference type="GO" id="GO:0001666">
    <property type="term" value="P:response to hypoxia"/>
    <property type="evidence" value="ECO:0007669"/>
    <property type="project" value="TreeGrafter"/>
</dbReference>
<evidence type="ECO:0000256" key="4">
    <source>
        <dbReference type="PROSITE-ProRule" id="PRU00125"/>
    </source>
</evidence>
<dbReference type="GO" id="GO:0005634">
    <property type="term" value="C:nucleus"/>
    <property type="evidence" value="ECO:0007669"/>
    <property type="project" value="TreeGrafter"/>
</dbReference>
<gene>
    <name evidence="6" type="ORF">OJAV_G00114820</name>
</gene>
<accession>A0A3S2PHX5</accession>
<dbReference type="PANTHER" id="PTHR24219:SF4">
    <property type="entry name" value="LIM DOMAIN-CONTAINING PROTEIN JUB"/>
    <property type="match status" value="1"/>
</dbReference>
<proteinExistence type="predicted"/>
<name>A0A3S2PHX5_ORYJA</name>
<organism evidence="6 7">
    <name type="scientific">Oryzias javanicus</name>
    <name type="common">Javanese ricefish</name>
    <name type="synonym">Aplocheilus javanicus</name>
    <dbReference type="NCBI Taxonomy" id="123683"/>
    <lineage>
        <taxon>Eukaryota</taxon>
        <taxon>Metazoa</taxon>
        <taxon>Chordata</taxon>
        <taxon>Craniata</taxon>
        <taxon>Vertebrata</taxon>
        <taxon>Euteleostomi</taxon>
        <taxon>Actinopterygii</taxon>
        <taxon>Neopterygii</taxon>
        <taxon>Teleostei</taxon>
        <taxon>Neoteleostei</taxon>
        <taxon>Acanthomorphata</taxon>
        <taxon>Ovalentaria</taxon>
        <taxon>Atherinomorphae</taxon>
        <taxon>Beloniformes</taxon>
        <taxon>Adrianichthyidae</taxon>
        <taxon>Oryziinae</taxon>
        <taxon>Oryzias</taxon>
    </lineage>
</organism>
<dbReference type="PANTHER" id="PTHR24219">
    <property type="entry name" value="LIM DOMAIN-CONTAINING PROTEIN JUB"/>
    <property type="match status" value="1"/>
</dbReference>
<dbReference type="Proteomes" id="UP000283210">
    <property type="component" value="Chromosome 11"/>
</dbReference>
<keyword evidence="1 4" id="KW-0479">Metal-binding</keyword>
<dbReference type="GO" id="GO:0046872">
    <property type="term" value="F:metal ion binding"/>
    <property type="evidence" value="ECO:0007669"/>
    <property type="project" value="UniProtKB-KW"/>
</dbReference>
<dbReference type="EMBL" id="CM012447">
    <property type="protein sequence ID" value="RVE67117.1"/>
    <property type="molecule type" value="Genomic_DNA"/>
</dbReference>
<dbReference type="GO" id="GO:0003714">
    <property type="term" value="F:transcription corepressor activity"/>
    <property type="evidence" value="ECO:0007669"/>
    <property type="project" value="TreeGrafter"/>
</dbReference>
<feature type="domain" description="LIM zinc-binding" evidence="5">
    <location>
        <begin position="18"/>
        <end position="79"/>
    </location>
</feature>
<evidence type="ECO:0000313" key="7">
    <source>
        <dbReference type="Proteomes" id="UP000283210"/>
    </source>
</evidence>
<dbReference type="SUPFAM" id="SSF57716">
    <property type="entry name" value="Glucocorticoid receptor-like (DNA-binding domain)"/>
    <property type="match status" value="3"/>
</dbReference>
<dbReference type="Pfam" id="PF00412">
    <property type="entry name" value="LIM"/>
    <property type="match status" value="2"/>
</dbReference>
<dbReference type="AlphaFoldDB" id="A0A3S2PHX5"/>
<evidence type="ECO:0000256" key="2">
    <source>
        <dbReference type="ARBA" id="ARBA00022833"/>
    </source>
</evidence>
<evidence type="ECO:0000259" key="5">
    <source>
        <dbReference type="PROSITE" id="PS50023"/>
    </source>
</evidence>
<dbReference type="SMART" id="SM00132">
    <property type="entry name" value="LIM"/>
    <property type="match status" value="2"/>
</dbReference>
<feature type="domain" description="LIM zinc-binding" evidence="5">
    <location>
        <begin position="83"/>
        <end position="143"/>
    </location>
</feature>
<dbReference type="GO" id="GO:0035331">
    <property type="term" value="P:negative regulation of hippo signaling"/>
    <property type="evidence" value="ECO:0007669"/>
    <property type="project" value="TreeGrafter"/>
</dbReference>
<reference evidence="6 7" key="2">
    <citation type="submission" date="2019-01" db="EMBL/GenBank/DDBJ databases">
        <title>A chromosome length genome reference of the Java medaka (oryzias javanicus).</title>
        <authorList>
            <person name="Herpin A."/>
            <person name="Takehana Y."/>
            <person name="Naruse K."/>
            <person name="Ansai S."/>
            <person name="Kawaguchi M."/>
        </authorList>
    </citation>
    <scope>NUCLEOTIDE SEQUENCE [LARGE SCALE GENOMIC DNA]</scope>
    <source>
        <strain evidence="6">RS831</strain>
        <tissue evidence="6">Whole body</tissue>
    </source>
</reference>
<dbReference type="GO" id="GO:0005912">
    <property type="term" value="C:adherens junction"/>
    <property type="evidence" value="ECO:0007669"/>
    <property type="project" value="TreeGrafter"/>
</dbReference>
<dbReference type="OrthoDB" id="25414at2759"/>
<keyword evidence="7" id="KW-1185">Reference proteome</keyword>
<evidence type="ECO:0000256" key="1">
    <source>
        <dbReference type="ARBA" id="ARBA00022723"/>
    </source>
</evidence>
<protein>
    <recommendedName>
        <fullName evidence="5">LIM zinc-binding domain-containing protein</fullName>
    </recommendedName>
</protein>
<keyword evidence="2 4" id="KW-0862">Zinc</keyword>
<evidence type="ECO:0000256" key="3">
    <source>
        <dbReference type="ARBA" id="ARBA00023038"/>
    </source>
</evidence>
<dbReference type="PROSITE" id="PS50023">
    <property type="entry name" value="LIM_DOMAIN_2"/>
    <property type="match status" value="2"/>
</dbReference>
<evidence type="ECO:0000313" key="6">
    <source>
        <dbReference type="EMBL" id="RVE67117.1"/>
    </source>
</evidence>
<dbReference type="GO" id="GO:0007010">
    <property type="term" value="P:cytoskeleton organization"/>
    <property type="evidence" value="ECO:0007669"/>
    <property type="project" value="TreeGrafter"/>
</dbReference>
<dbReference type="GO" id="GO:0000932">
    <property type="term" value="C:P-body"/>
    <property type="evidence" value="ECO:0007669"/>
    <property type="project" value="TreeGrafter"/>
</dbReference>
<keyword evidence="3 4" id="KW-0440">LIM domain</keyword>
<dbReference type="GO" id="GO:0005667">
    <property type="term" value="C:transcription regulator complex"/>
    <property type="evidence" value="ECO:0007669"/>
    <property type="project" value="TreeGrafter"/>
</dbReference>
<reference evidence="6 7" key="1">
    <citation type="submission" date="2018-11" db="EMBL/GenBank/DDBJ databases">
        <authorList>
            <person name="Lopez-Roques C."/>
            <person name="Donnadieu C."/>
            <person name="Bouchez O."/>
            <person name="Klopp C."/>
            <person name="Cabau C."/>
            <person name="Zahm M."/>
        </authorList>
    </citation>
    <scope>NUCLEOTIDE SEQUENCE [LARGE SCALE GENOMIC DNA]</scope>
    <source>
        <strain evidence="6">RS831</strain>
        <tissue evidence="6">Whole body</tissue>
    </source>
</reference>